<dbReference type="InterPro" id="IPR013249">
    <property type="entry name" value="RNA_pol_sigma70_r4_t2"/>
</dbReference>
<name>A0A9D1H3H4_9FIRM</name>
<evidence type="ECO:0000256" key="5">
    <source>
        <dbReference type="ARBA" id="ARBA00023163"/>
    </source>
</evidence>
<dbReference type="PANTHER" id="PTHR43133:SF8">
    <property type="entry name" value="RNA POLYMERASE SIGMA FACTOR HI_1459-RELATED"/>
    <property type="match status" value="1"/>
</dbReference>
<dbReference type="Gene3D" id="1.10.10.10">
    <property type="entry name" value="Winged helix-like DNA-binding domain superfamily/Winged helix DNA-binding domain"/>
    <property type="match status" value="1"/>
</dbReference>
<dbReference type="EMBL" id="DVLU01000091">
    <property type="protein sequence ID" value="HIT85942.1"/>
    <property type="molecule type" value="Genomic_DNA"/>
</dbReference>
<dbReference type="InterPro" id="IPR013325">
    <property type="entry name" value="RNA_pol_sigma_r2"/>
</dbReference>
<evidence type="ECO:0000313" key="9">
    <source>
        <dbReference type="Proteomes" id="UP000824165"/>
    </source>
</evidence>
<organism evidence="8 9">
    <name type="scientific">Candidatus Ornithomonoglobus intestinigallinarum</name>
    <dbReference type="NCBI Taxonomy" id="2840894"/>
    <lineage>
        <taxon>Bacteria</taxon>
        <taxon>Bacillati</taxon>
        <taxon>Bacillota</taxon>
        <taxon>Clostridia</taxon>
        <taxon>Candidatus Ornithomonoglobus</taxon>
    </lineage>
</organism>
<dbReference type="InterPro" id="IPR014284">
    <property type="entry name" value="RNA_pol_sigma-70_dom"/>
</dbReference>
<dbReference type="AlphaFoldDB" id="A0A9D1H3H4"/>
<gene>
    <name evidence="8" type="ORF">IAA60_08600</name>
</gene>
<dbReference type="Proteomes" id="UP000824165">
    <property type="component" value="Unassembled WGS sequence"/>
</dbReference>
<feature type="domain" description="RNA polymerase sigma-70 region 2" evidence="6">
    <location>
        <begin position="17"/>
        <end position="85"/>
    </location>
</feature>
<dbReference type="SUPFAM" id="SSF88946">
    <property type="entry name" value="Sigma2 domain of RNA polymerase sigma factors"/>
    <property type="match status" value="1"/>
</dbReference>
<evidence type="ECO:0000259" key="7">
    <source>
        <dbReference type="Pfam" id="PF08281"/>
    </source>
</evidence>
<dbReference type="Pfam" id="PF04542">
    <property type="entry name" value="Sigma70_r2"/>
    <property type="match status" value="1"/>
</dbReference>
<evidence type="ECO:0000256" key="3">
    <source>
        <dbReference type="ARBA" id="ARBA00023082"/>
    </source>
</evidence>
<evidence type="ECO:0000256" key="2">
    <source>
        <dbReference type="ARBA" id="ARBA00023015"/>
    </source>
</evidence>
<proteinExistence type="inferred from homology"/>
<dbReference type="Gene3D" id="1.10.1740.10">
    <property type="match status" value="1"/>
</dbReference>
<keyword evidence="4" id="KW-0238">DNA-binding</keyword>
<keyword evidence="3" id="KW-0731">Sigma factor</keyword>
<dbReference type="GO" id="GO:0016987">
    <property type="term" value="F:sigma factor activity"/>
    <property type="evidence" value="ECO:0007669"/>
    <property type="project" value="UniProtKB-KW"/>
</dbReference>
<sequence>MGKINNAVETVNKVERIYHRYRNMIYLTAFDILRDRALSLDAVHDTMVKLMRYADRIDESKPTQMCNYIYRVAKCVSIDMYNKRKNMVLTEDSDDAAEDGCAQWQNGPEEYVITKESVNDIAGVINGMDEKYSMPLRLHKLYKFSIDQTAEMMGVSPRTVHNRINKAKEIIAEALKGRGKIRE</sequence>
<dbReference type="Pfam" id="PF08281">
    <property type="entry name" value="Sigma70_r4_2"/>
    <property type="match status" value="1"/>
</dbReference>
<dbReference type="PANTHER" id="PTHR43133">
    <property type="entry name" value="RNA POLYMERASE ECF-TYPE SIGMA FACTO"/>
    <property type="match status" value="1"/>
</dbReference>
<dbReference type="InterPro" id="IPR036388">
    <property type="entry name" value="WH-like_DNA-bd_sf"/>
</dbReference>
<dbReference type="GO" id="GO:0003677">
    <property type="term" value="F:DNA binding"/>
    <property type="evidence" value="ECO:0007669"/>
    <property type="project" value="UniProtKB-KW"/>
</dbReference>
<feature type="domain" description="RNA polymerase sigma factor 70 region 4 type 2" evidence="7">
    <location>
        <begin position="123"/>
        <end position="169"/>
    </location>
</feature>
<reference evidence="8" key="2">
    <citation type="journal article" date="2021" name="PeerJ">
        <title>Extensive microbial diversity within the chicken gut microbiome revealed by metagenomics and culture.</title>
        <authorList>
            <person name="Gilroy R."/>
            <person name="Ravi A."/>
            <person name="Getino M."/>
            <person name="Pursley I."/>
            <person name="Horton D.L."/>
            <person name="Alikhan N.F."/>
            <person name="Baker D."/>
            <person name="Gharbi K."/>
            <person name="Hall N."/>
            <person name="Watson M."/>
            <person name="Adriaenssens E.M."/>
            <person name="Foster-Nyarko E."/>
            <person name="Jarju S."/>
            <person name="Secka A."/>
            <person name="Antonio M."/>
            <person name="Oren A."/>
            <person name="Chaudhuri R.R."/>
            <person name="La Ragione R."/>
            <person name="Hildebrand F."/>
            <person name="Pallen M.J."/>
        </authorList>
    </citation>
    <scope>NUCLEOTIDE SEQUENCE</scope>
    <source>
        <strain evidence="8">CHK181-108</strain>
    </source>
</reference>
<accession>A0A9D1H3H4</accession>
<comment type="similarity">
    <text evidence="1">Belongs to the sigma-70 factor family. ECF subfamily.</text>
</comment>
<evidence type="ECO:0000313" key="8">
    <source>
        <dbReference type="EMBL" id="HIT85942.1"/>
    </source>
</evidence>
<evidence type="ECO:0000256" key="4">
    <source>
        <dbReference type="ARBA" id="ARBA00023125"/>
    </source>
</evidence>
<dbReference type="SUPFAM" id="SSF88659">
    <property type="entry name" value="Sigma3 and sigma4 domains of RNA polymerase sigma factors"/>
    <property type="match status" value="1"/>
</dbReference>
<dbReference type="InterPro" id="IPR039425">
    <property type="entry name" value="RNA_pol_sigma-70-like"/>
</dbReference>
<dbReference type="InterPro" id="IPR013324">
    <property type="entry name" value="RNA_pol_sigma_r3/r4-like"/>
</dbReference>
<reference evidence="8" key="1">
    <citation type="submission" date="2020-10" db="EMBL/GenBank/DDBJ databases">
        <authorList>
            <person name="Gilroy R."/>
        </authorList>
    </citation>
    <scope>NUCLEOTIDE SEQUENCE</scope>
    <source>
        <strain evidence="8">CHK181-108</strain>
    </source>
</reference>
<comment type="caution">
    <text evidence="8">The sequence shown here is derived from an EMBL/GenBank/DDBJ whole genome shotgun (WGS) entry which is preliminary data.</text>
</comment>
<keyword evidence="5" id="KW-0804">Transcription</keyword>
<evidence type="ECO:0000256" key="1">
    <source>
        <dbReference type="ARBA" id="ARBA00010641"/>
    </source>
</evidence>
<dbReference type="GO" id="GO:0006352">
    <property type="term" value="P:DNA-templated transcription initiation"/>
    <property type="evidence" value="ECO:0007669"/>
    <property type="project" value="InterPro"/>
</dbReference>
<evidence type="ECO:0000259" key="6">
    <source>
        <dbReference type="Pfam" id="PF04542"/>
    </source>
</evidence>
<dbReference type="InterPro" id="IPR007627">
    <property type="entry name" value="RNA_pol_sigma70_r2"/>
</dbReference>
<keyword evidence="2" id="KW-0805">Transcription regulation</keyword>
<dbReference type="NCBIfam" id="TIGR02937">
    <property type="entry name" value="sigma70-ECF"/>
    <property type="match status" value="1"/>
</dbReference>
<protein>
    <submittedName>
        <fullName evidence="8">Sigma-70 family RNA polymerase sigma factor</fullName>
    </submittedName>
</protein>